<evidence type="ECO:0000259" key="3">
    <source>
        <dbReference type="Pfam" id="PF01551"/>
    </source>
</evidence>
<dbReference type="Gene3D" id="2.70.70.10">
    <property type="entry name" value="Glucose Permease (Domain IIA)"/>
    <property type="match status" value="1"/>
</dbReference>
<dbReference type="FunFam" id="2.70.70.10:FF:000003">
    <property type="entry name" value="Murein hydrolase activator EnvC"/>
    <property type="match status" value="1"/>
</dbReference>
<dbReference type="AlphaFoldDB" id="A0AA51RQQ5"/>
<evidence type="ECO:0000256" key="1">
    <source>
        <dbReference type="SAM" id="Coils"/>
    </source>
</evidence>
<evidence type="ECO:0000256" key="2">
    <source>
        <dbReference type="SAM" id="MobiDB-lite"/>
    </source>
</evidence>
<feature type="region of interest" description="Disordered" evidence="2">
    <location>
        <begin position="1"/>
        <end position="46"/>
    </location>
</feature>
<dbReference type="KEGG" id="plei:Q9312_11210"/>
<gene>
    <name evidence="4" type="ORF">Q9312_11210</name>
</gene>
<dbReference type="Gene3D" id="6.10.250.3150">
    <property type="match status" value="1"/>
</dbReference>
<keyword evidence="5" id="KW-1185">Reference proteome</keyword>
<dbReference type="InterPro" id="IPR011055">
    <property type="entry name" value="Dup_hybrid_motif"/>
</dbReference>
<evidence type="ECO:0000313" key="5">
    <source>
        <dbReference type="Proteomes" id="UP001239782"/>
    </source>
</evidence>
<keyword evidence="1" id="KW-0175">Coiled coil</keyword>
<dbReference type="Pfam" id="PF01551">
    <property type="entry name" value="Peptidase_M23"/>
    <property type="match status" value="1"/>
</dbReference>
<dbReference type="InterPro" id="IPR016047">
    <property type="entry name" value="M23ase_b-sheet_dom"/>
</dbReference>
<dbReference type="EMBL" id="CP133548">
    <property type="protein sequence ID" value="WMS85784.1"/>
    <property type="molecule type" value="Genomic_DNA"/>
</dbReference>
<dbReference type="InterPro" id="IPR050570">
    <property type="entry name" value="Cell_wall_metabolism_enzyme"/>
</dbReference>
<accession>A0AA51RQQ5</accession>
<evidence type="ECO:0000313" key="4">
    <source>
        <dbReference type="EMBL" id="WMS85784.1"/>
    </source>
</evidence>
<dbReference type="PANTHER" id="PTHR21666:SF270">
    <property type="entry name" value="MUREIN HYDROLASE ACTIVATOR ENVC"/>
    <property type="match status" value="1"/>
</dbReference>
<dbReference type="CDD" id="cd12797">
    <property type="entry name" value="M23_peptidase"/>
    <property type="match status" value="1"/>
</dbReference>
<feature type="compositionally biased region" description="Polar residues" evidence="2">
    <location>
        <begin position="1"/>
        <end position="28"/>
    </location>
</feature>
<sequence length="361" mass="41278">MNSADKSAQTKQQLEQVKSQIKNVQRRLSSQRKEYGSAAKSLRQTEQKINSAAKILRATRAQIGNENSKLKRNKQQEVKLQKDKGDHQRLLAQQLKSAYTSGRQEYLKLLLNQEQPEKLGRMLTYYEYLNQARSQSIQALGNTIIELRQVEQDIQNSLKELAVLEASQEREQQRLLSLKSQREKEVRSLAVSIASQDKRLASLRENEEELESIIRRMEQALREIIQQQDLEGLAKYKGKLTWPLKGRLALNYGERINRDIRSNGIRIAAQEGKEVAAVFHGRVVFSDWLRGFGLLVIIDHGKGYMSLYGNNQSLFKEVGDWVEAGEMIATVGQSGGQPSPGLYFEIRFQGKAHNPMQWIRG</sequence>
<dbReference type="PANTHER" id="PTHR21666">
    <property type="entry name" value="PEPTIDASE-RELATED"/>
    <property type="match status" value="1"/>
</dbReference>
<organism evidence="4 5">
    <name type="scientific">Pleionea litopenaei</name>
    <dbReference type="NCBI Taxonomy" id="3070815"/>
    <lineage>
        <taxon>Bacteria</taxon>
        <taxon>Pseudomonadati</taxon>
        <taxon>Pseudomonadota</taxon>
        <taxon>Gammaproteobacteria</taxon>
        <taxon>Oceanospirillales</taxon>
        <taxon>Pleioneaceae</taxon>
        <taxon>Pleionea</taxon>
    </lineage>
</organism>
<dbReference type="GO" id="GO:0004222">
    <property type="term" value="F:metalloendopeptidase activity"/>
    <property type="evidence" value="ECO:0007669"/>
    <property type="project" value="TreeGrafter"/>
</dbReference>
<feature type="coiled-coil region" evidence="1">
    <location>
        <begin position="147"/>
        <end position="230"/>
    </location>
</feature>
<reference evidence="4 5" key="1">
    <citation type="submission" date="2023-08" db="EMBL/GenBank/DDBJ databases">
        <title>Pleionea litopenaei sp. nov., isolated from stomach of juvenile Litopenaeus vannamei.</title>
        <authorList>
            <person name="Rho A.M."/>
            <person name="Hwang C.Y."/>
        </authorList>
    </citation>
    <scope>NUCLEOTIDE SEQUENCE [LARGE SCALE GENOMIC DNA]</scope>
    <source>
        <strain evidence="4 5">HL-JVS1</strain>
    </source>
</reference>
<dbReference type="SUPFAM" id="SSF51261">
    <property type="entry name" value="Duplicated hybrid motif"/>
    <property type="match status" value="1"/>
</dbReference>
<feature type="domain" description="M23ase beta-sheet core" evidence="3">
    <location>
        <begin position="262"/>
        <end position="355"/>
    </location>
</feature>
<name>A0AA51RQQ5_9GAMM</name>
<dbReference type="Proteomes" id="UP001239782">
    <property type="component" value="Chromosome"/>
</dbReference>
<protein>
    <submittedName>
        <fullName evidence="4">Peptidoglycan DD-metalloendopeptidase family protein</fullName>
    </submittedName>
</protein>
<dbReference type="RefSeq" id="WP_309200937.1">
    <property type="nucleotide sequence ID" value="NZ_CP133548.1"/>
</dbReference>
<proteinExistence type="predicted"/>